<dbReference type="STRING" id="1244108.SAMN05444004_108124"/>
<dbReference type="PROSITE" id="PS00455">
    <property type="entry name" value="AMP_BINDING"/>
    <property type="match status" value="1"/>
</dbReference>
<reference evidence="6" key="1">
    <citation type="submission" date="2016-10" db="EMBL/GenBank/DDBJ databases">
        <authorList>
            <person name="Varghese N."/>
            <person name="Submissions S."/>
        </authorList>
    </citation>
    <scope>NUCLEOTIDE SEQUENCE [LARGE SCALE GENOMIC DNA]</scope>
    <source>
        <strain evidence="6">DSM 100420</strain>
    </source>
</reference>
<dbReference type="SUPFAM" id="SSF56801">
    <property type="entry name" value="Acetyl-CoA synthetase-like"/>
    <property type="match status" value="1"/>
</dbReference>
<dbReference type="OrthoDB" id="9803968at2"/>
<evidence type="ECO:0000259" key="3">
    <source>
        <dbReference type="Pfam" id="PF00501"/>
    </source>
</evidence>
<evidence type="ECO:0000256" key="2">
    <source>
        <dbReference type="ARBA" id="ARBA00022598"/>
    </source>
</evidence>
<dbReference type="EMBL" id="FNPX01000008">
    <property type="protein sequence ID" value="SDZ25137.1"/>
    <property type="molecule type" value="Genomic_DNA"/>
</dbReference>
<organism evidence="5 6">
    <name type="scientific">Jannaschia faecimaris</name>
    <dbReference type="NCBI Taxonomy" id="1244108"/>
    <lineage>
        <taxon>Bacteria</taxon>
        <taxon>Pseudomonadati</taxon>
        <taxon>Pseudomonadota</taxon>
        <taxon>Alphaproteobacteria</taxon>
        <taxon>Rhodobacterales</taxon>
        <taxon>Roseobacteraceae</taxon>
        <taxon>Jannaschia</taxon>
    </lineage>
</organism>
<dbReference type="InterPro" id="IPR000873">
    <property type="entry name" value="AMP-dep_synth/lig_dom"/>
</dbReference>
<dbReference type="Pfam" id="PF00501">
    <property type="entry name" value="AMP-binding"/>
    <property type="match status" value="1"/>
</dbReference>
<evidence type="ECO:0000259" key="4">
    <source>
        <dbReference type="Pfam" id="PF13193"/>
    </source>
</evidence>
<dbReference type="Gene3D" id="3.40.50.12780">
    <property type="entry name" value="N-terminal domain of ligase-like"/>
    <property type="match status" value="1"/>
</dbReference>
<accession>A0A1H3RHH9</accession>
<dbReference type="Gene3D" id="3.30.300.30">
    <property type="match status" value="1"/>
</dbReference>
<evidence type="ECO:0000256" key="1">
    <source>
        <dbReference type="ARBA" id="ARBA00006432"/>
    </source>
</evidence>
<gene>
    <name evidence="5" type="ORF">SAMN05444004_108124</name>
</gene>
<protein>
    <submittedName>
        <fullName evidence="5">Acyl-CoA synthetase (AMP-forming)/AMP-acid ligase II</fullName>
    </submittedName>
</protein>
<name>A0A1H3RHH9_9RHOB</name>
<feature type="domain" description="AMP-binding enzyme C-terminal" evidence="4">
    <location>
        <begin position="409"/>
        <end position="484"/>
    </location>
</feature>
<dbReference type="InterPro" id="IPR020845">
    <property type="entry name" value="AMP-binding_CS"/>
</dbReference>
<keyword evidence="2 5" id="KW-0436">Ligase</keyword>
<dbReference type="GO" id="GO:0031956">
    <property type="term" value="F:medium-chain fatty acid-CoA ligase activity"/>
    <property type="evidence" value="ECO:0007669"/>
    <property type="project" value="TreeGrafter"/>
</dbReference>
<dbReference type="PANTHER" id="PTHR43201">
    <property type="entry name" value="ACYL-COA SYNTHETASE"/>
    <property type="match status" value="1"/>
</dbReference>
<dbReference type="Pfam" id="PF13193">
    <property type="entry name" value="AMP-binding_C"/>
    <property type="match status" value="1"/>
</dbReference>
<dbReference type="InterPro" id="IPR045851">
    <property type="entry name" value="AMP-bd_C_sf"/>
</dbReference>
<dbReference type="InterPro" id="IPR042099">
    <property type="entry name" value="ANL_N_sf"/>
</dbReference>
<proteinExistence type="inferred from homology"/>
<feature type="domain" description="AMP-dependent synthetase/ligase" evidence="3">
    <location>
        <begin position="9"/>
        <end position="358"/>
    </location>
</feature>
<keyword evidence="6" id="KW-1185">Reference proteome</keyword>
<dbReference type="GO" id="GO:0006631">
    <property type="term" value="P:fatty acid metabolic process"/>
    <property type="evidence" value="ECO:0007669"/>
    <property type="project" value="TreeGrafter"/>
</dbReference>
<dbReference type="PANTHER" id="PTHR43201:SF5">
    <property type="entry name" value="MEDIUM-CHAIN ACYL-COA LIGASE ACSF2, MITOCHONDRIAL"/>
    <property type="match status" value="1"/>
</dbReference>
<comment type="similarity">
    <text evidence="1">Belongs to the ATP-dependent AMP-binding enzyme family.</text>
</comment>
<dbReference type="Proteomes" id="UP000198914">
    <property type="component" value="Unassembled WGS sequence"/>
</dbReference>
<sequence>MTRIHHLIERAADRTPDAFAVRDVDGRAVTYAAHQRAIETAADLLVGAGFLPGDRLLVVAENCHATSVLIFAASRAGGVAVPVNARMTDAEMTRIVEHATPRLIACTTDISPEATRHAGAVGATPHATEFGTIALTPARPGLGEGATLETAVILYTTGTTGAPKGVMLTHGNLIFAGKTSAELRDIEAHDLIYGALPMTHVFGLASMLMAASTRGAAIQFEARFRPDRLYEALKAGATVFPGVPQMHALLMSYVAENGLDGLRDVPLHYVSSGGAPLDMAWKRKAEAFYGLALQNGYGMTETTAGICATKNPFGTPDVSCGPPLPGVEIMLDTAIGDSADATVGEVLTRGPHVMAGYYRNPEATAEVLGPDGWLRTGDLGRIDGDGFLHIVGRAKELIIRGGFNVYPPEVEAAFNDHPQVVQCAVIGRMLPGGDEEVLAFVQCADPDTLDLDALRAFAAARLTAYKRPARIIAAATLPAAPSGKILKHTLASVFADRLT</sequence>
<dbReference type="RefSeq" id="WP_092645809.1">
    <property type="nucleotide sequence ID" value="NZ_FNPX01000008.1"/>
</dbReference>
<dbReference type="AlphaFoldDB" id="A0A1H3RHH9"/>
<evidence type="ECO:0000313" key="5">
    <source>
        <dbReference type="EMBL" id="SDZ25137.1"/>
    </source>
</evidence>
<dbReference type="InterPro" id="IPR025110">
    <property type="entry name" value="AMP-bd_C"/>
</dbReference>
<evidence type="ECO:0000313" key="6">
    <source>
        <dbReference type="Proteomes" id="UP000198914"/>
    </source>
</evidence>